<feature type="transmembrane region" description="Helical" evidence="1">
    <location>
        <begin position="70"/>
        <end position="94"/>
    </location>
</feature>
<dbReference type="GO" id="GO:0016787">
    <property type="term" value="F:hydrolase activity"/>
    <property type="evidence" value="ECO:0007669"/>
    <property type="project" value="InterPro"/>
</dbReference>
<dbReference type="RefSeq" id="WP_183862215.1">
    <property type="nucleotide sequence ID" value="NZ_JACHFH010000026.1"/>
</dbReference>
<dbReference type="Pfam" id="PF00149">
    <property type="entry name" value="Metallophos"/>
    <property type="match status" value="1"/>
</dbReference>
<dbReference type="InterPro" id="IPR051158">
    <property type="entry name" value="Metallophosphoesterase_sf"/>
</dbReference>
<keyword evidence="4" id="KW-1185">Reference proteome</keyword>
<proteinExistence type="predicted"/>
<evidence type="ECO:0000259" key="2">
    <source>
        <dbReference type="Pfam" id="PF00149"/>
    </source>
</evidence>
<dbReference type="Gene3D" id="3.60.21.10">
    <property type="match status" value="1"/>
</dbReference>
<dbReference type="SUPFAM" id="SSF56300">
    <property type="entry name" value="Metallo-dependent phosphatases"/>
    <property type="match status" value="1"/>
</dbReference>
<dbReference type="InterPro" id="IPR004843">
    <property type="entry name" value="Calcineurin-like_PHP"/>
</dbReference>
<evidence type="ECO:0000313" key="3">
    <source>
        <dbReference type="EMBL" id="MBB5336877.1"/>
    </source>
</evidence>
<feature type="transmembrane region" description="Helical" evidence="1">
    <location>
        <begin position="6"/>
        <end position="24"/>
    </location>
</feature>
<dbReference type="PANTHER" id="PTHR31302">
    <property type="entry name" value="TRANSMEMBRANE PROTEIN WITH METALLOPHOSPHOESTERASE DOMAIN-RELATED"/>
    <property type="match status" value="1"/>
</dbReference>
<protein>
    <recommendedName>
        <fullName evidence="2">Calcineurin-like phosphoesterase domain-containing protein</fullName>
    </recommendedName>
</protein>
<dbReference type="InterPro" id="IPR029052">
    <property type="entry name" value="Metallo-depent_PP-like"/>
</dbReference>
<dbReference type="EMBL" id="JACHFH010000026">
    <property type="protein sequence ID" value="MBB5336877.1"/>
    <property type="molecule type" value="Genomic_DNA"/>
</dbReference>
<name>A0A840UM54_9FIRM</name>
<comment type="caution">
    <text evidence="3">The sequence shown here is derived from an EMBL/GenBank/DDBJ whole genome shotgun (WGS) entry which is preliminary data.</text>
</comment>
<evidence type="ECO:0000313" key="4">
    <source>
        <dbReference type="Proteomes" id="UP000559117"/>
    </source>
</evidence>
<evidence type="ECO:0000256" key="1">
    <source>
        <dbReference type="SAM" id="Phobius"/>
    </source>
</evidence>
<sequence length="380" mass="43402">MFYIFIMSVITTFIVFSLLFARLLRTINPRLIRRNIYLKIFAVNALLLVFLYVTKFLPLQFPLLSLSQRLIIICFVSEIFLSAFYVLAKVFFYLLDLWTRTHAAKPVDISRRKFLAQTLLLPVEGAVLYGSVLESSDIVVKNHTVKIKQAGDFAGLKIAHLTDVHIGSYFTMDKLRETLERLAGMHADVLAITGDIFDDDRLNKQAISIVDSYNDKFTYGIYYCWGNHEYFRDITAIRANLAKTSIRLLQNDNIVIHKKNSELCLLGVDYPHDRRIFSQQAKQYMDTAMQQVPENSIKILLAHHSDFIDNGFANNIDLTLTGHTHGGQIGILGQPVFPGFKYVRGMFKDNDKYGYVSTGAGSWFPFRLGCPPEITLFIIV</sequence>
<feature type="domain" description="Calcineurin-like phosphoesterase" evidence="2">
    <location>
        <begin position="156"/>
        <end position="326"/>
    </location>
</feature>
<gene>
    <name evidence="3" type="ORF">HNR32_002032</name>
</gene>
<dbReference type="AlphaFoldDB" id="A0A840UM54"/>
<feature type="transmembrane region" description="Helical" evidence="1">
    <location>
        <begin position="36"/>
        <end position="58"/>
    </location>
</feature>
<keyword evidence="1" id="KW-0472">Membrane</keyword>
<reference evidence="3 4" key="1">
    <citation type="submission" date="2020-08" db="EMBL/GenBank/DDBJ databases">
        <title>Genomic Encyclopedia of Type Strains, Phase IV (KMG-IV): sequencing the most valuable type-strain genomes for metagenomic binning, comparative biology and taxonomic classification.</title>
        <authorList>
            <person name="Goeker M."/>
        </authorList>
    </citation>
    <scope>NUCLEOTIDE SEQUENCE [LARGE SCALE GENOMIC DNA]</scope>
    <source>
        <strain evidence="3 4">DSM 24661</strain>
    </source>
</reference>
<organism evidence="3 4">
    <name type="scientific">Pectinatus brassicae</name>
    <dbReference type="NCBI Taxonomy" id="862415"/>
    <lineage>
        <taxon>Bacteria</taxon>
        <taxon>Bacillati</taxon>
        <taxon>Bacillota</taxon>
        <taxon>Negativicutes</taxon>
        <taxon>Selenomonadales</taxon>
        <taxon>Selenomonadaceae</taxon>
        <taxon>Pectinatus</taxon>
    </lineage>
</organism>
<accession>A0A840UM54</accession>
<dbReference type="PANTHER" id="PTHR31302:SF0">
    <property type="entry name" value="TRANSMEMBRANE PROTEIN WITH METALLOPHOSPHOESTERASE DOMAIN"/>
    <property type="match status" value="1"/>
</dbReference>
<keyword evidence="1" id="KW-0812">Transmembrane</keyword>
<dbReference type="Proteomes" id="UP000559117">
    <property type="component" value="Unassembled WGS sequence"/>
</dbReference>
<keyword evidence="1" id="KW-1133">Transmembrane helix</keyword>